<dbReference type="EMBL" id="CAJVPY010000523">
    <property type="protein sequence ID" value="CAG8477867.1"/>
    <property type="molecule type" value="Genomic_DNA"/>
</dbReference>
<evidence type="ECO:0000256" key="1">
    <source>
        <dbReference type="SAM" id="MobiDB-lite"/>
    </source>
</evidence>
<feature type="compositionally biased region" description="Polar residues" evidence="1">
    <location>
        <begin position="93"/>
        <end position="119"/>
    </location>
</feature>
<protein>
    <submittedName>
        <fullName evidence="2">24328_t:CDS:1</fullName>
    </submittedName>
</protein>
<sequence>MASIEARRLLKAARQRKQDAETCNTTTMNSAFSPNNPYVKGTSENVVTDTSPESTDISIASKVNTKGRESQNMVTEPKAITESSPKSIDISIASKTNTKGGEPQNMQIESKTITETSPESIDISIALKTITKGGEPQNMEIEPKAITKGTVKPIPDTLISEAPSNELDFGSTFNSPQEEHPTGYDTPEPGNQH</sequence>
<comment type="caution">
    <text evidence="2">The sequence shown here is derived from an EMBL/GenBank/DDBJ whole genome shotgun (WGS) entry which is preliminary data.</text>
</comment>
<keyword evidence="3" id="KW-1185">Reference proteome</keyword>
<gene>
    <name evidence="2" type="ORF">DERYTH_LOCUS1775</name>
</gene>
<reference evidence="2" key="1">
    <citation type="submission" date="2021-06" db="EMBL/GenBank/DDBJ databases">
        <authorList>
            <person name="Kallberg Y."/>
            <person name="Tangrot J."/>
            <person name="Rosling A."/>
        </authorList>
    </citation>
    <scope>NUCLEOTIDE SEQUENCE</scope>
    <source>
        <strain evidence="2">MA453B</strain>
    </source>
</reference>
<proteinExistence type="predicted"/>
<evidence type="ECO:0000313" key="2">
    <source>
        <dbReference type="EMBL" id="CAG8477867.1"/>
    </source>
</evidence>
<dbReference type="Proteomes" id="UP000789405">
    <property type="component" value="Unassembled WGS sequence"/>
</dbReference>
<dbReference type="AlphaFoldDB" id="A0A9N8W5D4"/>
<organism evidence="2 3">
    <name type="scientific">Dentiscutata erythropus</name>
    <dbReference type="NCBI Taxonomy" id="1348616"/>
    <lineage>
        <taxon>Eukaryota</taxon>
        <taxon>Fungi</taxon>
        <taxon>Fungi incertae sedis</taxon>
        <taxon>Mucoromycota</taxon>
        <taxon>Glomeromycotina</taxon>
        <taxon>Glomeromycetes</taxon>
        <taxon>Diversisporales</taxon>
        <taxon>Gigasporaceae</taxon>
        <taxon>Dentiscutata</taxon>
    </lineage>
</organism>
<feature type="region of interest" description="Disordered" evidence="1">
    <location>
        <begin position="155"/>
        <end position="193"/>
    </location>
</feature>
<name>A0A9N8W5D4_9GLOM</name>
<feature type="compositionally biased region" description="Polar residues" evidence="1">
    <location>
        <begin position="21"/>
        <end position="74"/>
    </location>
</feature>
<evidence type="ECO:0000313" key="3">
    <source>
        <dbReference type="Proteomes" id="UP000789405"/>
    </source>
</evidence>
<accession>A0A9N8W5D4</accession>
<feature type="region of interest" description="Disordered" evidence="1">
    <location>
        <begin position="1"/>
        <end position="119"/>
    </location>
</feature>